<dbReference type="CDD" id="cd02142">
    <property type="entry name" value="McbC_SagB-like_oxidoreductase"/>
    <property type="match status" value="1"/>
</dbReference>
<dbReference type="RefSeq" id="WP_123201680.1">
    <property type="nucleotide sequence ID" value="NZ_RJMB01000012.1"/>
</dbReference>
<evidence type="ECO:0000256" key="1">
    <source>
        <dbReference type="SAM" id="MobiDB-lite"/>
    </source>
</evidence>
<protein>
    <submittedName>
        <fullName evidence="2">SagB/ThcOx family dehydrogenase</fullName>
    </submittedName>
</protein>
<evidence type="ECO:0000313" key="2">
    <source>
        <dbReference type="EMBL" id="RNL84187.1"/>
    </source>
</evidence>
<proteinExistence type="predicted"/>
<organism evidence="2 3">
    <name type="scientific">Halostreptopolyspora alba</name>
    <dbReference type="NCBI Taxonomy" id="2487137"/>
    <lineage>
        <taxon>Bacteria</taxon>
        <taxon>Bacillati</taxon>
        <taxon>Actinomycetota</taxon>
        <taxon>Actinomycetes</taxon>
        <taxon>Streptosporangiales</taxon>
        <taxon>Nocardiopsidaceae</taxon>
        <taxon>Halostreptopolyspora</taxon>
    </lineage>
</organism>
<evidence type="ECO:0000313" key="3">
    <source>
        <dbReference type="Proteomes" id="UP000269198"/>
    </source>
</evidence>
<feature type="region of interest" description="Disordered" evidence="1">
    <location>
        <begin position="306"/>
        <end position="325"/>
    </location>
</feature>
<dbReference type="GO" id="GO:0016491">
    <property type="term" value="F:oxidoreductase activity"/>
    <property type="evidence" value="ECO:0007669"/>
    <property type="project" value="InterPro"/>
</dbReference>
<dbReference type="AlphaFoldDB" id="A0A3N0E8L9"/>
<dbReference type="EMBL" id="RJMB01000012">
    <property type="protein sequence ID" value="RNL84187.1"/>
    <property type="molecule type" value="Genomic_DNA"/>
</dbReference>
<dbReference type="InterPro" id="IPR020051">
    <property type="entry name" value="SagB-type_dehydrogenase"/>
</dbReference>
<feature type="region of interest" description="Disordered" evidence="1">
    <location>
        <begin position="26"/>
        <end position="45"/>
    </location>
</feature>
<dbReference type="PANTHER" id="PTHR43745">
    <property type="entry name" value="NITROREDUCTASE MJ1384-RELATED"/>
    <property type="match status" value="1"/>
</dbReference>
<feature type="region of interest" description="Disordered" evidence="1">
    <location>
        <begin position="247"/>
        <end position="269"/>
    </location>
</feature>
<dbReference type="InterPro" id="IPR000415">
    <property type="entry name" value="Nitroreductase-like"/>
</dbReference>
<comment type="caution">
    <text evidence="2">The sequence shown here is derived from an EMBL/GenBank/DDBJ whole genome shotgun (WGS) entry which is preliminary data.</text>
</comment>
<reference evidence="2 3" key="1">
    <citation type="submission" date="2018-11" db="EMBL/GenBank/DDBJ databases">
        <title>The genome draft of YIM 96095.</title>
        <authorList>
            <person name="Tang S.-K."/>
            <person name="Chunyu W.-X."/>
            <person name="Feng Y.-Z."/>
        </authorList>
    </citation>
    <scope>NUCLEOTIDE SEQUENCE [LARGE SCALE GENOMIC DNA]</scope>
    <source>
        <strain evidence="2 3">YIM 96095</strain>
    </source>
</reference>
<sequence>MANHDVSIAADYWRVTLYDRHEIQDLGEEGDPEEPPRFKIHPATHRHPLRQRVPHRLTELEPPAARGDETPGLSASALSGLLHYTLGVSRVDLGPGVVWPYHRHVASARCFFPTELYVWLPPSEGVETGVYHYDPAHHALARLRPGDYRALLERVLVTRLDGAVAVVLLTSLFWKNAFRYRHYAYRLCTQESGLVAGNLLMVAAALGLGGRVHYQFLDDPLNRLLGLVPDEESTLAAVPLYSAGAPEADTTVPAETPDPATRVPYLSPDHRGVFAASDPELWSRTRHIDRNSRMHDPAEVVAAREASVPTAPPVEPGPVVELPEEPATPTRDLAVTLRARHSGPMLFAPVARPISRAHLARVLRGAVEPYPCDSAPGIRTPLVECHVFVRSVTGTEPGLYRLSADGALLHGSSDEPSDELLRRLRVDPPTLSIRAANALVYLVGNREAALAAYGNRGFRVLSQDAGIVAHRISVRSAECGLAARVHNGYQAAEVESCLRISGTGRSPVFFVAIGARRPTSIYESAMFC</sequence>
<dbReference type="Proteomes" id="UP000269198">
    <property type="component" value="Unassembled WGS sequence"/>
</dbReference>
<accession>A0A3N0E8L9</accession>
<dbReference type="OrthoDB" id="3723182at2"/>
<dbReference type="SUPFAM" id="SSF55469">
    <property type="entry name" value="FMN-dependent nitroreductase-like"/>
    <property type="match status" value="2"/>
</dbReference>
<dbReference type="InterPro" id="IPR052544">
    <property type="entry name" value="Bacteriocin_Proc_Enz"/>
</dbReference>
<dbReference type="Gene3D" id="3.40.109.10">
    <property type="entry name" value="NADH Oxidase"/>
    <property type="match status" value="2"/>
</dbReference>
<name>A0A3N0E8L9_9ACTN</name>
<dbReference type="NCBIfam" id="TIGR03605">
    <property type="entry name" value="antibiot_sagB"/>
    <property type="match status" value="1"/>
</dbReference>
<gene>
    <name evidence="2" type="ORF">EFW17_13240</name>
</gene>
<keyword evidence="3" id="KW-1185">Reference proteome</keyword>
<dbReference type="PANTHER" id="PTHR43745:SF2">
    <property type="entry name" value="NITROREDUCTASE MJ1384-RELATED"/>
    <property type="match status" value="1"/>
</dbReference>